<dbReference type="NCBIfam" id="NF040493">
    <property type="entry name" value="TA_anti_VapB"/>
    <property type="match status" value="1"/>
</dbReference>
<dbReference type="Pfam" id="PF04014">
    <property type="entry name" value="MazE_antitoxin"/>
    <property type="match status" value="1"/>
</dbReference>
<proteinExistence type="inferred from homology"/>
<dbReference type="KEGG" id="pgis:I6I06_20350"/>
<comment type="similarity">
    <text evidence="1">Belongs to the VapB family.</text>
</comment>
<sequence length="86" mass="9648">MRTVSIFKNSTSQAVRIPKDMRFEGVTELEIRREGDTILLRPARPSWISFADEPRADADFMSGRAAVFRAGRYDLPDAVDAQESAS</sequence>
<evidence type="ECO:0000256" key="2">
    <source>
        <dbReference type="PROSITE-ProRule" id="PRU01076"/>
    </source>
</evidence>
<keyword evidence="5" id="KW-1185">Reference proteome</keyword>
<evidence type="ECO:0000313" key="5">
    <source>
        <dbReference type="Proteomes" id="UP000595610"/>
    </source>
</evidence>
<organism evidence="4 5">
    <name type="scientific">Paraburkholderia ginsengisoli</name>
    <dbReference type="NCBI Taxonomy" id="311231"/>
    <lineage>
        <taxon>Bacteria</taxon>
        <taxon>Pseudomonadati</taxon>
        <taxon>Pseudomonadota</taxon>
        <taxon>Betaproteobacteria</taxon>
        <taxon>Burkholderiales</taxon>
        <taxon>Burkholderiaceae</taxon>
        <taxon>Paraburkholderia</taxon>
    </lineage>
</organism>
<reference evidence="4 5" key="1">
    <citation type="submission" date="2020-12" db="EMBL/GenBank/DDBJ databases">
        <title>FDA dAtabase for Regulatory Grade micrObial Sequences (FDA-ARGOS): Supporting development and validation of Infectious Disease Dx tests.</title>
        <authorList>
            <person name="Nelson B."/>
            <person name="Plummer A."/>
            <person name="Tallon L."/>
            <person name="Sadzewicz L."/>
            <person name="Zhao X."/>
            <person name="Boylan J."/>
            <person name="Ott S."/>
            <person name="Bowen H."/>
            <person name="Vavikolanu K."/>
            <person name="Mehta A."/>
            <person name="Aluvathingal J."/>
            <person name="Nadendla S."/>
            <person name="Myers T."/>
            <person name="Yan Y."/>
            <person name="Sichtig H."/>
        </authorList>
    </citation>
    <scope>NUCLEOTIDE SEQUENCE [LARGE SCALE GENOMIC DNA]</scope>
    <source>
        <strain evidence="4 5">FDAARGOS_1049</strain>
    </source>
</reference>
<evidence type="ECO:0000313" key="4">
    <source>
        <dbReference type="EMBL" id="QQC67306.1"/>
    </source>
</evidence>
<protein>
    <submittedName>
        <fullName evidence="4">AbrB/MazE/SpoVT family DNA-binding domain-containing protein</fullName>
    </submittedName>
</protein>
<accession>A0A7T4N8Q4</accession>
<dbReference type="PANTHER" id="PTHR37550:SF3">
    <property type="entry name" value="ANTITOXIN VAPB1"/>
    <property type="match status" value="1"/>
</dbReference>
<dbReference type="AlphaFoldDB" id="A0A7T4N8Q4"/>
<dbReference type="InterPro" id="IPR051734">
    <property type="entry name" value="VapB_TA_antitoxins"/>
</dbReference>
<evidence type="ECO:0000259" key="3">
    <source>
        <dbReference type="PROSITE" id="PS51740"/>
    </source>
</evidence>
<name>A0A7T4N8Q4_9BURK</name>
<keyword evidence="2 4" id="KW-0238">DNA-binding</keyword>
<dbReference type="SUPFAM" id="SSF89447">
    <property type="entry name" value="AbrB/MazE/MraZ-like"/>
    <property type="match status" value="1"/>
</dbReference>
<dbReference type="GO" id="GO:0003677">
    <property type="term" value="F:DNA binding"/>
    <property type="evidence" value="ECO:0007669"/>
    <property type="project" value="UniProtKB-UniRule"/>
</dbReference>
<dbReference type="InterPro" id="IPR047976">
    <property type="entry name" value="Anti_VapB2-like"/>
</dbReference>
<dbReference type="EMBL" id="CP066076">
    <property type="protein sequence ID" value="QQC67306.1"/>
    <property type="molecule type" value="Genomic_DNA"/>
</dbReference>
<dbReference type="RefSeq" id="WP_042328123.1">
    <property type="nucleotide sequence ID" value="NZ_CP066076.1"/>
</dbReference>
<dbReference type="SMART" id="SM00966">
    <property type="entry name" value="SpoVT_AbrB"/>
    <property type="match status" value="1"/>
</dbReference>
<dbReference type="PROSITE" id="PS51740">
    <property type="entry name" value="SPOVT_ABRB"/>
    <property type="match status" value="1"/>
</dbReference>
<dbReference type="InterPro" id="IPR037914">
    <property type="entry name" value="SpoVT-AbrB_sf"/>
</dbReference>
<dbReference type="PANTHER" id="PTHR37550">
    <property type="entry name" value="ANTITOXIN VAPB1"/>
    <property type="match status" value="1"/>
</dbReference>
<dbReference type="Gene3D" id="2.10.260.10">
    <property type="match status" value="1"/>
</dbReference>
<dbReference type="InterPro" id="IPR007159">
    <property type="entry name" value="SpoVT-AbrB_dom"/>
</dbReference>
<evidence type="ECO:0000256" key="1">
    <source>
        <dbReference type="ARBA" id="ARBA00007924"/>
    </source>
</evidence>
<dbReference type="Proteomes" id="UP000595610">
    <property type="component" value="Chromosome 2"/>
</dbReference>
<gene>
    <name evidence="4" type="ORF">I6I06_20350</name>
</gene>
<feature type="domain" description="SpoVT-AbrB" evidence="3">
    <location>
        <begin position="4"/>
        <end position="45"/>
    </location>
</feature>